<evidence type="ECO:0000313" key="2">
    <source>
        <dbReference type="Proteomes" id="UP000824469"/>
    </source>
</evidence>
<accession>A0AA38G941</accession>
<gene>
    <name evidence="1" type="ORF">KI387_019921</name>
</gene>
<dbReference type="Proteomes" id="UP000824469">
    <property type="component" value="Unassembled WGS sequence"/>
</dbReference>
<keyword evidence="2" id="KW-1185">Reference proteome</keyword>
<proteinExistence type="predicted"/>
<sequence>VDEDADIVKANVVKIGMDVDIRGVVEVDVIGMGIVDMVYVDVGIAIEEFIGITYIIGVDDEISEIDMGG</sequence>
<feature type="non-terminal residue" evidence="1">
    <location>
        <position position="1"/>
    </location>
</feature>
<comment type="caution">
    <text evidence="1">The sequence shown here is derived from an EMBL/GenBank/DDBJ whole genome shotgun (WGS) entry which is preliminary data.</text>
</comment>
<organism evidence="1 2">
    <name type="scientific">Taxus chinensis</name>
    <name type="common">Chinese yew</name>
    <name type="synonym">Taxus wallichiana var. chinensis</name>
    <dbReference type="NCBI Taxonomy" id="29808"/>
    <lineage>
        <taxon>Eukaryota</taxon>
        <taxon>Viridiplantae</taxon>
        <taxon>Streptophyta</taxon>
        <taxon>Embryophyta</taxon>
        <taxon>Tracheophyta</taxon>
        <taxon>Spermatophyta</taxon>
        <taxon>Pinopsida</taxon>
        <taxon>Pinidae</taxon>
        <taxon>Conifers II</taxon>
        <taxon>Cupressales</taxon>
        <taxon>Taxaceae</taxon>
        <taxon>Taxus</taxon>
    </lineage>
</organism>
<evidence type="ECO:0000313" key="1">
    <source>
        <dbReference type="EMBL" id="KAH9318152.1"/>
    </source>
</evidence>
<reference evidence="1 2" key="1">
    <citation type="journal article" date="2021" name="Nat. Plants">
        <title>The Taxus genome provides insights into paclitaxel biosynthesis.</title>
        <authorList>
            <person name="Xiong X."/>
            <person name="Gou J."/>
            <person name="Liao Q."/>
            <person name="Li Y."/>
            <person name="Zhou Q."/>
            <person name="Bi G."/>
            <person name="Li C."/>
            <person name="Du R."/>
            <person name="Wang X."/>
            <person name="Sun T."/>
            <person name="Guo L."/>
            <person name="Liang H."/>
            <person name="Lu P."/>
            <person name="Wu Y."/>
            <person name="Zhang Z."/>
            <person name="Ro D.K."/>
            <person name="Shang Y."/>
            <person name="Huang S."/>
            <person name="Yan J."/>
        </authorList>
    </citation>
    <scope>NUCLEOTIDE SEQUENCE [LARGE SCALE GENOMIC DNA]</scope>
    <source>
        <strain evidence="1">Ta-2019</strain>
    </source>
</reference>
<feature type="non-terminal residue" evidence="1">
    <location>
        <position position="69"/>
    </location>
</feature>
<dbReference type="EMBL" id="JAHRHJ020000004">
    <property type="protein sequence ID" value="KAH9318152.1"/>
    <property type="molecule type" value="Genomic_DNA"/>
</dbReference>
<name>A0AA38G941_TAXCH</name>
<dbReference type="AlphaFoldDB" id="A0AA38G941"/>
<protein>
    <submittedName>
        <fullName evidence="1">Uncharacterized protein</fullName>
    </submittedName>
</protein>